<evidence type="ECO:0000313" key="3">
    <source>
        <dbReference type="Proteomes" id="UP001230268"/>
    </source>
</evidence>
<protein>
    <recommendedName>
        <fullName evidence="4">Ribosome biogenesis protein SLX9</fullName>
    </recommendedName>
</protein>
<evidence type="ECO:0000313" key="2">
    <source>
        <dbReference type="EMBL" id="KAK1442515.1"/>
    </source>
</evidence>
<feature type="region of interest" description="Disordered" evidence="1">
    <location>
        <begin position="15"/>
        <end position="40"/>
    </location>
</feature>
<dbReference type="Proteomes" id="UP001230268">
    <property type="component" value="Unassembled WGS sequence"/>
</dbReference>
<reference evidence="2" key="1">
    <citation type="submission" date="2023-08" db="EMBL/GenBank/DDBJ databases">
        <title>Draft sequence of the Babesia gibsoni genome.</title>
        <authorList>
            <person name="Yamagishi J.Y."/>
            <person name="Xuan X.X."/>
        </authorList>
    </citation>
    <scope>NUCLEOTIDE SEQUENCE</scope>
    <source>
        <strain evidence="2">Azabu</strain>
    </source>
</reference>
<name>A0AAD8P8G0_BABGI</name>
<sequence length="252" mass="27452">MAKLTRIVKKILVKGPTGQDAKKAESTSAPGVESLATRGLPQPTIDFSNLPIIDDEEFRLRSMERARRKALVTVSRKASGIAKGRSNQSTFKKNVVLPKLKGTAKATDAAAASALKPNDLSELTKGLIKAKEKKGKIATKQADASIGTKVIKTGAKADSRSKRKRETRKEMWRRKYDFKNEAKRLVESFQKEDTHGKALGNLSSMQNELASLEQVLKAVPASAGTTAKLTKKQQLRAKLRSKALLQVAMNSG</sequence>
<comment type="caution">
    <text evidence="2">The sequence shown here is derived from an EMBL/GenBank/DDBJ whole genome shotgun (WGS) entry which is preliminary data.</text>
</comment>
<dbReference type="AlphaFoldDB" id="A0AAD8P8G0"/>
<evidence type="ECO:0000256" key="1">
    <source>
        <dbReference type="SAM" id="MobiDB-lite"/>
    </source>
</evidence>
<organism evidence="2 3">
    <name type="scientific">Babesia gibsoni</name>
    <dbReference type="NCBI Taxonomy" id="33632"/>
    <lineage>
        <taxon>Eukaryota</taxon>
        <taxon>Sar</taxon>
        <taxon>Alveolata</taxon>
        <taxon>Apicomplexa</taxon>
        <taxon>Aconoidasida</taxon>
        <taxon>Piroplasmida</taxon>
        <taxon>Babesiidae</taxon>
        <taxon>Babesia</taxon>
    </lineage>
</organism>
<accession>A0AAD8P8G0</accession>
<proteinExistence type="predicted"/>
<evidence type="ECO:0008006" key="4">
    <source>
        <dbReference type="Google" id="ProtNLM"/>
    </source>
</evidence>
<keyword evidence="3" id="KW-1185">Reference proteome</keyword>
<gene>
    <name evidence="2" type="ORF">BgAZ_300330</name>
</gene>
<dbReference type="EMBL" id="JAVEPI010000003">
    <property type="protein sequence ID" value="KAK1442515.1"/>
    <property type="molecule type" value="Genomic_DNA"/>
</dbReference>